<keyword evidence="1" id="KW-0812">Transmembrane</keyword>
<sequence>MAVPKKGASTLLACPCRVLVRWLAFQQGLSVSCRRALMLLLCARATSVVAVFARVAVRFILRLHVRLVMSRRLRESKFSQDLLALLLQLCLLRDESSFVAGWTIRVTVCLGVVGQGVVPLLCVWTLCYPGCLLVRFRVSRLHWWDFVCPCGREVCFTSRALRSLPDGGLLCLSLFGVRPSPPVWWERCLLWWASKSRFGRCGLEVARFPCVFLLWVTGGESTAVGPMSFYVVGAAVYCTLSVFLFRCFVSLCLEGSGLSLGALCCTLGGSWCWCWHHVSCRVPDYELCASFLEFAQCSRR</sequence>
<dbReference type="EMBL" id="NMUH01002395">
    <property type="protein sequence ID" value="MQL99699.1"/>
    <property type="molecule type" value="Genomic_DNA"/>
</dbReference>
<keyword evidence="1" id="KW-0472">Membrane</keyword>
<gene>
    <name evidence="2" type="ORF">Taro_032432</name>
</gene>
<accession>A0A843W9E6</accession>
<dbReference type="AlphaFoldDB" id="A0A843W9E6"/>
<keyword evidence="3" id="KW-1185">Reference proteome</keyword>
<proteinExistence type="predicted"/>
<comment type="caution">
    <text evidence="2">The sequence shown here is derived from an EMBL/GenBank/DDBJ whole genome shotgun (WGS) entry which is preliminary data.</text>
</comment>
<feature type="transmembrane region" description="Helical" evidence="1">
    <location>
        <begin position="116"/>
        <end position="134"/>
    </location>
</feature>
<keyword evidence="1" id="KW-1133">Transmembrane helix</keyword>
<reference evidence="2" key="1">
    <citation type="submission" date="2017-07" db="EMBL/GenBank/DDBJ databases">
        <title>Taro Niue Genome Assembly and Annotation.</title>
        <authorList>
            <person name="Atibalentja N."/>
            <person name="Keating K."/>
            <person name="Fields C.J."/>
        </authorList>
    </citation>
    <scope>NUCLEOTIDE SEQUENCE</scope>
    <source>
        <strain evidence="2">Niue_2</strain>
        <tissue evidence="2">Leaf</tissue>
    </source>
</reference>
<name>A0A843W9E6_COLES</name>
<feature type="transmembrane region" description="Helical" evidence="1">
    <location>
        <begin position="229"/>
        <end position="249"/>
    </location>
</feature>
<evidence type="ECO:0000313" key="3">
    <source>
        <dbReference type="Proteomes" id="UP000652761"/>
    </source>
</evidence>
<dbReference type="Proteomes" id="UP000652761">
    <property type="component" value="Unassembled WGS sequence"/>
</dbReference>
<evidence type="ECO:0000313" key="2">
    <source>
        <dbReference type="EMBL" id="MQL99699.1"/>
    </source>
</evidence>
<evidence type="ECO:0008006" key="4">
    <source>
        <dbReference type="Google" id="ProtNLM"/>
    </source>
</evidence>
<dbReference type="PROSITE" id="PS51257">
    <property type="entry name" value="PROKAR_LIPOPROTEIN"/>
    <property type="match status" value="1"/>
</dbReference>
<organism evidence="2 3">
    <name type="scientific">Colocasia esculenta</name>
    <name type="common">Wild taro</name>
    <name type="synonym">Arum esculentum</name>
    <dbReference type="NCBI Taxonomy" id="4460"/>
    <lineage>
        <taxon>Eukaryota</taxon>
        <taxon>Viridiplantae</taxon>
        <taxon>Streptophyta</taxon>
        <taxon>Embryophyta</taxon>
        <taxon>Tracheophyta</taxon>
        <taxon>Spermatophyta</taxon>
        <taxon>Magnoliopsida</taxon>
        <taxon>Liliopsida</taxon>
        <taxon>Araceae</taxon>
        <taxon>Aroideae</taxon>
        <taxon>Colocasieae</taxon>
        <taxon>Colocasia</taxon>
    </lineage>
</organism>
<protein>
    <recommendedName>
        <fullName evidence="4">Transmembrane protein</fullName>
    </recommendedName>
</protein>
<evidence type="ECO:0000256" key="1">
    <source>
        <dbReference type="SAM" id="Phobius"/>
    </source>
</evidence>